<keyword evidence="3" id="KW-1185">Reference proteome</keyword>
<dbReference type="Proteomes" id="UP000820818">
    <property type="component" value="Linkage Group LG8"/>
</dbReference>
<protein>
    <submittedName>
        <fullName evidence="2">Uncharacterized protein</fullName>
    </submittedName>
</protein>
<evidence type="ECO:0000313" key="3">
    <source>
        <dbReference type="Proteomes" id="UP000820818"/>
    </source>
</evidence>
<gene>
    <name evidence="2" type="ORF">GHT06_020157</name>
</gene>
<organism evidence="2 3">
    <name type="scientific">Daphnia sinensis</name>
    <dbReference type="NCBI Taxonomy" id="1820382"/>
    <lineage>
        <taxon>Eukaryota</taxon>
        <taxon>Metazoa</taxon>
        <taxon>Ecdysozoa</taxon>
        <taxon>Arthropoda</taxon>
        <taxon>Crustacea</taxon>
        <taxon>Branchiopoda</taxon>
        <taxon>Diplostraca</taxon>
        <taxon>Cladocera</taxon>
        <taxon>Anomopoda</taxon>
        <taxon>Daphniidae</taxon>
        <taxon>Daphnia</taxon>
        <taxon>Daphnia similis group</taxon>
    </lineage>
</organism>
<evidence type="ECO:0000313" key="2">
    <source>
        <dbReference type="EMBL" id="KAI9554880.1"/>
    </source>
</evidence>
<dbReference type="EMBL" id="WJBH02000008">
    <property type="protein sequence ID" value="KAI9554880.1"/>
    <property type="molecule type" value="Genomic_DNA"/>
</dbReference>
<name>A0AAD5PTQ9_9CRUS</name>
<dbReference type="AlphaFoldDB" id="A0AAD5PTQ9"/>
<proteinExistence type="predicted"/>
<comment type="caution">
    <text evidence="2">The sequence shown here is derived from an EMBL/GenBank/DDBJ whole genome shotgun (WGS) entry which is preliminary data.</text>
</comment>
<accession>A0AAD5PTQ9</accession>
<feature type="compositionally biased region" description="Basic and acidic residues" evidence="1">
    <location>
        <begin position="7"/>
        <end position="20"/>
    </location>
</feature>
<reference evidence="2 3" key="1">
    <citation type="submission" date="2022-05" db="EMBL/GenBank/DDBJ databases">
        <title>A multi-omics perspective on studying reproductive biology in Daphnia sinensis.</title>
        <authorList>
            <person name="Jia J."/>
        </authorList>
    </citation>
    <scope>NUCLEOTIDE SEQUENCE [LARGE SCALE GENOMIC DNA]</scope>
    <source>
        <strain evidence="2 3">WSL</strain>
    </source>
</reference>
<sequence>MLCSTRHTIDYEGKNEDNTSRSELALAGEDVGSDSREEDVGNEYIEPGVQEKPTKADHGNVRKTPKGVGNGLSDQTRRRVTLQFKREYKLEMLVGIHSPTKVKKSWHFEAYGERMKEFVNFSATGKKKL</sequence>
<evidence type="ECO:0000256" key="1">
    <source>
        <dbReference type="SAM" id="MobiDB-lite"/>
    </source>
</evidence>
<feature type="region of interest" description="Disordered" evidence="1">
    <location>
        <begin position="1"/>
        <end position="76"/>
    </location>
</feature>